<protein>
    <submittedName>
        <fullName evidence="1">Uncharacterized protein</fullName>
    </submittedName>
</protein>
<evidence type="ECO:0000313" key="1">
    <source>
        <dbReference type="EMBL" id="QDV15734.1"/>
    </source>
</evidence>
<dbReference type="EMBL" id="CP036317">
    <property type="protein sequence ID" value="QDV15734.1"/>
    <property type="molecule type" value="Genomic_DNA"/>
</dbReference>
<dbReference type="AlphaFoldDB" id="A0A518FHB0"/>
<name>A0A518FHB0_9PLAN</name>
<evidence type="ECO:0000313" key="2">
    <source>
        <dbReference type="Proteomes" id="UP000320839"/>
    </source>
</evidence>
<organism evidence="1 2">
    <name type="scientific">Gimesia panareensis</name>
    <dbReference type="NCBI Taxonomy" id="2527978"/>
    <lineage>
        <taxon>Bacteria</taxon>
        <taxon>Pseudomonadati</taxon>
        <taxon>Planctomycetota</taxon>
        <taxon>Planctomycetia</taxon>
        <taxon>Planctomycetales</taxon>
        <taxon>Planctomycetaceae</taxon>
        <taxon>Gimesia</taxon>
    </lineage>
</organism>
<accession>A0A518FHB0</accession>
<gene>
    <name evidence="1" type="ORF">Pan153_03520</name>
</gene>
<reference evidence="1 2" key="1">
    <citation type="submission" date="2019-02" db="EMBL/GenBank/DDBJ databases">
        <title>Deep-cultivation of Planctomycetes and their phenomic and genomic characterization uncovers novel biology.</title>
        <authorList>
            <person name="Wiegand S."/>
            <person name="Jogler M."/>
            <person name="Boedeker C."/>
            <person name="Pinto D."/>
            <person name="Vollmers J."/>
            <person name="Rivas-Marin E."/>
            <person name="Kohn T."/>
            <person name="Peeters S.H."/>
            <person name="Heuer A."/>
            <person name="Rast P."/>
            <person name="Oberbeckmann S."/>
            <person name="Bunk B."/>
            <person name="Jeske O."/>
            <person name="Meyerdierks A."/>
            <person name="Storesund J.E."/>
            <person name="Kallscheuer N."/>
            <person name="Luecker S."/>
            <person name="Lage O.M."/>
            <person name="Pohl T."/>
            <person name="Merkel B.J."/>
            <person name="Hornburger P."/>
            <person name="Mueller R.-W."/>
            <person name="Bruemmer F."/>
            <person name="Labrenz M."/>
            <person name="Spormann A.M."/>
            <person name="Op den Camp H."/>
            <person name="Overmann J."/>
            <person name="Amann R."/>
            <person name="Jetten M.S.M."/>
            <person name="Mascher T."/>
            <person name="Medema M.H."/>
            <person name="Devos D.P."/>
            <person name="Kaster A.-K."/>
            <person name="Ovreas L."/>
            <person name="Rohde M."/>
            <person name="Galperin M.Y."/>
            <person name="Jogler C."/>
        </authorList>
    </citation>
    <scope>NUCLEOTIDE SEQUENCE [LARGE SCALE GENOMIC DNA]</scope>
    <source>
        <strain evidence="1 2">Pan153</strain>
    </source>
</reference>
<proteinExistence type="predicted"/>
<dbReference type="Proteomes" id="UP000320839">
    <property type="component" value="Chromosome"/>
</dbReference>
<sequence>MCDVLRSEAVAVCLHKQCLIKTPRTGSNTRILQGRIQHSNGLQVKNSQLLRIYWKSGTNHDFRANTQQIVDFGDIIILHPYTAFGLGFTDRRRINCAVNPVTVANINPAFA</sequence>